<dbReference type="OMA" id="GAKEWAF"/>
<evidence type="ECO:0000313" key="5">
    <source>
        <dbReference type="Proteomes" id="UP001165740"/>
    </source>
</evidence>
<feature type="region of interest" description="Disordered" evidence="4">
    <location>
        <begin position="1"/>
        <end position="47"/>
    </location>
</feature>
<dbReference type="Pfam" id="PF15341">
    <property type="entry name" value="SLX9"/>
    <property type="match status" value="1"/>
</dbReference>
<comment type="subcellular location">
    <subcellularLocation>
        <location evidence="1">Nucleus</location>
        <location evidence="1">Nucleolus</location>
    </subcellularLocation>
</comment>
<dbReference type="GeneID" id="129923369"/>
<proteinExistence type="inferred from homology"/>
<dbReference type="GO" id="GO:0000462">
    <property type="term" value="P:maturation of SSU-rRNA from tricistronic rRNA transcript (SSU-rRNA, 5.8S rRNA, LSU-rRNA)"/>
    <property type="evidence" value="ECO:0007669"/>
    <property type="project" value="InterPro"/>
</dbReference>
<dbReference type="GO" id="GO:0030686">
    <property type="term" value="C:90S preribosome"/>
    <property type="evidence" value="ECO:0007669"/>
    <property type="project" value="InterPro"/>
</dbReference>
<feature type="region of interest" description="Disordered" evidence="4">
    <location>
        <begin position="205"/>
        <end position="233"/>
    </location>
</feature>
<dbReference type="RefSeq" id="XP_055869902.1">
    <property type="nucleotide sequence ID" value="XM_056013927.1"/>
</dbReference>
<dbReference type="InterPro" id="IPR028160">
    <property type="entry name" value="Slx9-like"/>
</dbReference>
<dbReference type="GO" id="GO:0030688">
    <property type="term" value="C:preribosome, small subunit precursor"/>
    <property type="evidence" value="ECO:0007669"/>
    <property type="project" value="InterPro"/>
</dbReference>
<name>A0A9W2Z4R3_BIOGL</name>
<dbReference type="PANTHER" id="PTHR31109">
    <property type="entry name" value="PROTEIN FAM207A"/>
    <property type="match status" value="1"/>
</dbReference>
<feature type="compositionally biased region" description="Basic residues" evidence="4">
    <location>
        <begin position="1"/>
        <end position="11"/>
    </location>
</feature>
<comment type="similarity">
    <text evidence="2">Belongs to the SLX9 family.</text>
</comment>
<organism evidence="5 6">
    <name type="scientific">Biomphalaria glabrata</name>
    <name type="common">Bloodfluke planorb</name>
    <name type="synonym">Freshwater snail</name>
    <dbReference type="NCBI Taxonomy" id="6526"/>
    <lineage>
        <taxon>Eukaryota</taxon>
        <taxon>Metazoa</taxon>
        <taxon>Spiralia</taxon>
        <taxon>Lophotrochozoa</taxon>
        <taxon>Mollusca</taxon>
        <taxon>Gastropoda</taxon>
        <taxon>Heterobranchia</taxon>
        <taxon>Euthyneura</taxon>
        <taxon>Panpulmonata</taxon>
        <taxon>Hygrophila</taxon>
        <taxon>Lymnaeoidea</taxon>
        <taxon>Planorbidae</taxon>
        <taxon>Biomphalaria</taxon>
    </lineage>
</organism>
<evidence type="ECO:0000256" key="4">
    <source>
        <dbReference type="SAM" id="MobiDB-lite"/>
    </source>
</evidence>
<evidence type="ECO:0000313" key="6">
    <source>
        <dbReference type="RefSeq" id="XP_055869902.1"/>
    </source>
</evidence>
<gene>
    <name evidence="6" type="primary">LOC129923369</name>
</gene>
<protein>
    <submittedName>
        <fullName evidence="6">Ribosome biogenesis protein SLX9 homolog</fullName>
    </submittedName>
</protein>
<dbReference type="Proteomes" id="UP001165740">
    <property type="component" value="Chromosome 16"/>
</dbReference>
<dbReference type="AlphaFoldDB" id="A0A9W2Z4R3"/>
<dbReference type="PANTHER" id="PTHR31109:SF2">
    <property type="entry name" value="RIBOSOME BIOGENESIS PROTEIN SLX9 HOMOLOG"/>
    <property type="match status" value="1"/>
</dbReference>
<keyword evidence="3" id="KW-0539">Nucleus</keyword>
<accession>A0A9W2Z4R3</accession>
<sequence length="233" mass="26676">MGKVKRLRQKFHAASSKAKDKKKSDSQTVEDQEIIVESPTKPAPSVISNKDNLFKNVNIPALSLLAQKLPDFDARSSITSKTFRGQNLKKKDKMKIRQEVWLSKMDTLQTAKKKAKERKKKQQTPIVGDLSSMQDALPTLELLLKKTTGEASDRLEFKKPKPVQKEKARQKQMLDDIALFHKIVQHPLFKEDAVNTITEHLKHKIKSEQNEEENLNQEVDGKSSEPKSKKRKK</sequence>
<dbReference type="OrthoDB" id="18703at2759"/>
<evidence type="ECO:0000256" key="3">
    <source>
        <dbReference type="ARBA" id="ARBA00023242"/>
    </source>
</evidence>
<evidence type="ECO:0000256" key="1">
    <source>
        <dbReference type="ARBA" id="ARBA00004604"/>
    </source>
</evidence>
<dbReference type="GO" id="GO:0005730">
    <property type="term" value="C:nucleolus"/>
    <property type="evidence" value="ECO:0007669"/>
    <property type="project" value="UniProtKB-SubCell"/>
</dbReference>
<evidence type="ECO:0000256" key="2">
    <source>
        <dbReference type="ARBA" id="ARBA00011022"/>
    </source>
</evidence>
<keyword evidence="5" id="KW-1185">Reference proteome</keyword>
<reference evidence="6" key="1">
    <citation type="submission" date="2025-08" db="UniProtKB">
        <authorList>
            <consortium name="RefSeq"/>
        </authorList>
    </citation>
    <scope>IDENTIFICATION</scope>
</reference>